<organism evidence="1 2">
    <name type="scientific">Rhodococcus coprophilus</name>
    <dbReference type="NCBI Taxonomy" id="38310"/>
    <lineage>
        <taxon>Bacteria</taxon>
        <taxon>Bacillati</taxon>
        <taxon>Actinomycetota</taxon>
        <taxon>Actinomycetes</taxon>
        <taxon>Mycobacteriales</taxon>
        <taxon>Nocardiaceae</taxon>
        <taxon>Rhodococcus</taxon>
    </lineage>
</organism>
<gene>
    <name evidence="1" type="ORF">NCTC10994_03297</name>
</gene>
<evidence type="ECO:0000313" key="1">
    <source>
        <dbReference type="EMBL" id="SQI36308.1"/>
    </source>
</evidence>
<dbReference type="STRING" id="1219011.GCA_001895045_03435"/>
<reference evidence="1 2" key="1">
    <citation type="submission" date="2018-06" db="EMBL/GenBank/DDBJ databases">
        <authorList>
            <consortium name="Pathogen Informatics"/>
            <person name="Doyle S."/>
        </authorList>
    </citation>
    <scope>NUCLEOTIDE SEQUENCE [LARGE SCALE GENOMIC DNA]</scope>
    <source>
        <strain evidence="1 2">NCTC10994</strain>
    </source>
</reference>
<sequence>MNDSAPTPGDLAALLAAWWFHYDEWNPAALRALMTDDISFSCASDTGATDYEDFIRADLHGVDDVMSWKENHRSNSPYPLRHNGTNVFPTGSEDGELSFTSYIFVTKIVDGRPHNVSSGVVRGAVRATAAGLAFSRVDVVLDTQDSVRYADHPVRAAAAEH</sequence>
<accession>A0A2X4UL11</accession>
<dbReference type="RefSeq" id="WP_072703029.1">
    <property type="nucleotide sequence ID" value="NZ_JAFBBL010000001.1"/>
</dbReference>
<name>A0A2X4UL11_9NOCA</name>
<keyword evidence="2" id="KW-1185">Reference proteome</keyword>
<dbReference type="KEGG" id="rcr:NCTC10994_03297"/>
<protein>
    <recommendedName>
        <fullName evidence="3">SnoaL-like domain-containing protein</fullName>
    </recommendedName>
</protein>
<dbReference type="InterPro" id="IPR032710">
    <property type="entry name" value="NTF2-like_dom_sf"/>
</dbReference>
<dbReference type="Gene3D" id="3.10.450.50">
    <property type="match status" value="1"/>
</dbReference>
<dbReference type="AlphaFoldDB" id="A0A2X4UL11"/>
<evidence type="ECO:0000313" key="2">
    <source>
        <dbReference type="Proteomes" id="UP000249091"/>
    </source>
</evidence>
<proteinExistence type="predicted"/>
<dbReference type="EMBL" id="LS483468">
    <property type="protein sequence ID" value="SQI36308.1"/>
    <property type="molecule type" value="Genomic_DNA"/>
</dbReference>
<dbReference type="SUPFAM" id="SSF54427">
    <property type="entry name" value="NTF2-like"/>
    <property type="match status" value="1"/>
</dbReference>
<evidence type="ECO:0008006" key="3">
    <source>
        <dbReference type="Google" id="ProtNLM"/>
    </source>
</evidence>
<dbReference type="Proteomes" id="UP000249091">
    <property type="component" value="Chromosome 1"/>
</dbReference>